<accession>A0A4Z2J6P4</accession>
<dbReference type="Proteomes" id="UP000314294">
    <property type="component" value="Unassembled WGS sequence"/>
</dbReference>
<name>A0A4Z2J6P4_9TELE</name>
<keyword evidence="3" id="KW-1185">Reference proteome</keyword>
<reference evidence="2 3" key="1">
    <citation type="submission" date="2019-03" db="EMBL/GenBank/DDBJ databases">
        <title>First draft genome of Liparis tanakae, snailfish: a comprehensive survey of snailfish specific genes.</title>
        <authorList>
            <person name="Kim W."/>
            <person name="Song I."/>
            <person name="Jeong J.-H."/>
            <person name="Kim D."/>
            <person name="Kim S."/>
            <person name="Ryu S."/>
            <person name="Song J.Y."/>
            <person name="Lee S.K."/>
        </authorList>
    </citation>
    <scope>NUCLEOTIDE SEQUENCE [LARGE SCALE GENOMIC DNA]</scope>
    <source>
        <tissue evidence="2">Muscle</tissue>
    </source>
</reference>
<sequence length="316" mass="33730">MKLWKRSKSASMAAGRHGEAEQRRAARLVQRSRCSARRGGSGGSGGSGGCHRARGLADGWVVSACNTHTLAQLTDEEGAQSGFLVVILNVYINHVHGLERLLLSRIQIWGATDEREFARANLKAIEARPKAALSARSGPGGRSEGAGPLLTAAEARRAVCHRVGVTRDRLTNGGIPHGLSSLRGGFPFVLLPAARLYLRILCASILRFWLLEHTTATRSGWLGIATLRLTTNRYKIRRQGKLNTVPLVCFLTFIGPDQGAQADAVGDVLMQLSQEEVPAARSKLDTSALKLSVASIPPAAQLKASPPEAPAAENSV</sequence>
<evidence type="ECO:0000313" key="2">
    <source>
        <dbReference type="EMBL" id="TNN85564.1"/>
    </source>
</evidence>
<dbReference type="EMBL" id="SRLO01000020">
    <property type="protein sequence ID" value="TNN85564.1"/>
    <property type="molecule type" value="Genomic_DNA"/>
</dbReference>
<dbReference type="AlphaFoldDB" id="A0A4Z2J6P4"/>
<evidence type="ECO:0000256" key="1">
    <source>
        <dbReference type="SAM" id="MobiDB-lite"/>
    </source>
</evidence>
<comment type="caution">
    <text evidence="2">The sequence shown here is derived from an EMBL/GenBank/DDBJ whole genome shotgun (WGS) entry which is preliminary data.</text>
</comment>
<feature type="region of interest" description="Disordered" evidence="1">
    <location>
        <begin position="1"/>
        <end position="25"/>
    </location>
</feature>
<proteinExistence type="predicted"/>
<gene>
    <name evidence="2" type="ORF">EYF80_004197</name>
</gene>
<evidence type="ECO:0000313" key="3">
    <source>
        <dbReference type="Proteomes" id="UP000314294"/>
    </source>
</evidence>
<protein>
    <submittedName>
        <fullName evidence="2">Uncharacterized protein</fullName>
    </submittedName>
</protein>
<organism evidence="2 3">
    <name type="scientific">Liparis tanakae</name>
    <name type="common">Tanaka's snailfish</name>
    <dbReference type="NCBI Taxonomy" id="230148"/>
    <lineage>
        <taxon>Eukaryota</taxon>
        <taxon>Metazoa</taxon>
        <taxon>Chordata</taxon>
        <taxon>Craniata</taxon>
        <taxon>Vertebrata</taxon>
        <taxon>Euteleostomi</taxon>
        <taxon>Actinopterygii</taxon>
        <taxon>Neopterygii</taxon>
        <taxon>Teleostei</taxon>
        <taxon>Neoteleostei</taxon>
        <taxon>Acanthomorphata</taxon>
        <taxon>Eupercaria</taxon>
        <taxon>Perciformes</taxon>
        <taxon>Cottioidei</taxon>
        <taxon>Cottales</taxon>
        <taxon>Liparidae</taxon>
        <taxon>Liparis</taxon>
    </lineage>
</organism>